<protein>
    <submittedName>
        <fullName evidence="1">Uncharacterized protein</fullName>
    </submittedName>
</protein>
<evidence type="ECO:0000313" key="1">
    <source>
        <dbReference type="EMBL" id="GBO19965.1"/>
    </source>
</evidence>
<dbReference type="EMBL" id="BGPR01043370">
    <property type="protein sequence ID" value="GBO19965.1"/>
    <property type="molecule type" value="Genomic_DNA"/>
</dbReference>
<keyword evidence="2" id="KW-1185">Reference proteome</keyword>
<organism evidence="1 2">
    <name type="scientific">Araneus ventricosus</name>
    <name type="common">Orbweaver spider</name>
    <name type="synonym">Epeira ventricosa</name>
    <dbReference type="NCBI Taxonomy" id="182803"/>
    <lineage>
        <taxon>Eukaryota</taxon>
        <taxon>Metazoa</taxon>
        <taxon>Ecdysozoa</taxon>
        <taxon>Arthropoda</taxon>
        <taxon>Chelicerata</taxon>
        <taxon>Arachnida</taxon>
        <taxon>Araneae</taxon>
        <taxon>Araneomorphae</taxon>
        <taxon>Entelegynae</taxon>
        <taxon>Araneoidea</taxon>
        <taxon>Araneidae</taxon>
        <taxon>Araneus</taxon>
    </lineage>
</organism>
<reference evidence="1 2" key="1">
    <citation type="journal article" date="2019" name="Sci. Rep.">
        <title>Orb-weaving spider Araneus ventricosus genome elucidates the spidroin gene catalogue.</title>
        <authorList>
            <person name="Kono N."/>
            <person name="Nakamura H."/>
            <person name="Ohtoshi R."/>
            <person name="Moran D.A.P."/>
            <person name="Shinohara A."/>
            <person name="Yoshida Y."/>
            <person name="Fujiwara M."/>
            <person name="Mori M."/>
            <person name="Tomita M."/>
            <person name="Arakawa K."/>
        </authorList>
    </citation>
    <scope>NUCLEOTIDE SEQUENCE [LARGE SCALE GENOMIC DNA]</scope>
</reference>
<accession>A0A4Y2V3Z6</accession>
<gene>
    <name evidence="1" type="ORF">AVEN_174574_1</name>
</gene>
<sequence length="116" mass="13553">MPRKGKTIRIITLPGTEEDTRKELKECIEERLPRSLGKLVISNQWLLRNTHESVPAIRREVKIQQRKKIESEKIRIRNSSSAGTITFESPMGRLIRQHVQCSQQTTVFWMVKDAQK</sequence>
<dbReference type="AlphaFoldDB" id="A0A4Y2V3Z6"/>
<dbReference type="Proteomes" id="UP000499080">
    <property type="component" value="Unassembled WGS sequence"/>
</dbReference>
<comment type="caution">
    <text evidence="1">The sequence shown here is derived from an EMBL/GenBank/DDBJ whole genome shotgun (WGS) entry which is preliminary data.</text>
</comment>
<evidence type="ECO:0000313" key="2">
    <source>
        <dbReference type="Proteomes" id="UP000499080"/>
    </source>
</evidence>
<proteinExistence type="predicted"/>
<name>A0A4Y2V3Z6_ARAVE</name>